<dbReference type="OrthoDB" id="8981785at2"/>
<feature type="domain" description="Type II/III secretion system secretin-like" evidence="3">
    <location>
        <begin position="299"/>
        <end position="424"/>
    </location>
</feature>
<organism evidence="4 5">
    <name type="scientific">Trinickia terrae</name>
    <dbReference type="NCBI Taxonomy" id="2571161"/>
    <lineage>
        <taxon>Bacteria</taxon>
        <taxon>Pseudomonadati</taxon>
        <taxon>Pseudomonadota</taxon>
        <taxon>Betaproteobacteria</taxon>
        <taxon>Burkholderiales</taxon>
        <taxon>Burkholderiaceae</taxon>
        <taxon>Trinickia</taxon>
    </lineage>
</organism>
<feature type="chain" id="PRO_5020499329" evidence="2">
    <location>
        <begin position="20"/>
        <end position="455"/>
    </location>
</feature>
<feature type="signal peptide" evidence="2">
    <location>
        <begin position="1"/>
        <end position="19"/>
    </location>
</feature>
<comment type="similarity">
    <text evidence="1">Belongs to the bacterial secretin family.</text>
</comment>
<protein>
    <submittedName>
        <fullName evidence="4">Type II secretory pathway protein</fullName>
    </submittedName>
</protein>
<evidence type="ECO:0000256" key="1">
    <source>
        <dbReference type="RuleBase" id="RU004003"/>
    </source>
</evidence>
<dbReference type="EMBL" id="SWJE01000020">
    <property type="protein sequence ID" value="TKC80409.1"/>
    <property type="molecule type" value="Genomic_DNA"/>
</dbReference>
<sequence>MKHVARVGCGLLLSWSVLAAEAVPPIPTLPVSSASGLVAPVVVEPLPSVPLRPLPRVNGGAFDLRFVNVGQLVDLLYGEAMHVPHVISSEVLQDTRQVSFQYDGKAADLRAFVKVFLDSQGFEVNTRNGVDFVSKKSGATPVDRETYVYTPRYRSADYLLKLVQPLFGDRVSSMAEMPLPSTTASPASGVSAGAPTAASDVMPVNRAPAASAADQLVFAGPVSDVKQLKALLPQLDTAVGEVVVRGWAYEVDDTDGSNTGFSIVSKLLGVGVQLGSGTTQTDSTALQFGAGRLGFTISALASDSRFHEVSSPNVRCVSGQQVKLNVGQRVPTVSSVSYQGTSGTPVQSVEYQDAGVIFNVTPTVLQDAIQLAIDEEISSFEATTTGVNNSPTKSTRSLQTVAALKDGEVIVLGGLIQDSDSETHGRERFLPAFLGGHTHSSGRTEVVLVLQVQKV</sequence>
<dbReference type="AlphaFoldDB" id="A0A4U1HH42"/>
<evidence type="ECO:0000313" key="5">
    <source>
        <dbReference type="Proteomes" id="UP000305539"/>
    </source>
</evidence>
<dbReference type="Proteomes" id="UP000305539">
    <property type="component" value="Unassembled WGS sequence"/>
</dbReference>
<dbReference type="Pfam" id="PF00263">
    <property type="entry name" value="Secretin"/>
    <property type="match status" value="1"/>
</dbReference>
<evidence type="ECO:0000259" key="3">
    <source>
        <dbReference type="Pfam" id="PF00263"/>
    </source>
</evidence>
<dbReference type="InterPro" id="IPR004846">
    <property type="entry name" value="T2SS/T3SS_dom"/>
</dbReference>
<dbReference type="GO" id="GO:0015627">
    <property type="term" value="C:type II protein secretion system complex"/>
    <property type="evidence" value="ECO:0007669"/>
    <property type="project" value="TreeGrafter"/>
</dbReference>
<comment type="caution">
    <text evidence="4">The sequence shown here is derived from an EMBL/GenBank/DDBJ whole genome shotgun (WGS) entry which is preliminary data.</text>
</comment>
<proteinExistence type="inferred from homology"/>
<reference evidence="4 5" key="1">
    <citation type="submission" date="2019-04" db="EMBL/GenBank/DDBJ databases">
        <title>Trinickia sp. 7GSK02, isolated from subtropical forest soil.</title>
        <authorList>
            <person name="Gao Z.-H."/>
            <person name="Qiu L.-H."/>
        </authorList>
    </citation>
    <scope>NUCLEOTIDE SEQUENCE [LARGE SCALE GENOMIC DNA]</scope>
    <source>
        <strain evidence="4 5">7GSK02</strain>
    </source>
</reference>
<keyword evidence="5" id="KW-1185">Reference proteome</keyword>
<dbReference type="PANTHER" id="PTHR30332">
    <property type="entry name" value="PROBABLE GENERAL SECRETION PATHWAY PROTEIN D"/>
    <property type="match status" value="1"/>
</dbReference>
<dbReference type="GO" id="GO:0009306">
    <property type="term" value="P:protein secretion"/>
    <property type="evidence" value="ECO:0007669"/>
    <property type="project" value="InterPro"/>
</dbReference>
<accession>A0A4U1HH42</accession>
<name>A0A4U1HH42_9BURK</name>
<evidence type="ECO:0000256" key="2">
    <source>
        <dbReference type="SAM" id="SignalP"/>
    </source>
</evidence>
<gene>
    <name evidence="4" type="ORF">FAZ69_29320</name>
</gene>
<dbReference type="RefSeq" id="WP_136898588.1">
    <property type="nucleotide sequence ID" value="NZ_SWJE01000020.1"/>
</dbReference>
<keyword evidence="2" id="KW-0732">Signal</keyword>
<evidence type="ECO:0000313" key="4">
    <source>
        <dbReference type="EMBL" id="TKC80409.1"/>
    </source>
</evidence>
<dbReference type="PANTHER" id="PTHR30332:SF17">
    <property type="entry name" value="TYPE IV PILIATION SYSTEM PROTEIN DR_0774-RELATED"/>
    <property type="match status" value="1"/>
</dbReference>
<dbReference type="InterPro" id="IPR050810">
    <property type="entry name" value="Bact_Secretion_Sys_Channel"/>
</dbReference>